<dbReference type="STRING" id="1094466.KQS_05435"/>
<dbReference type="eggNOG" id="ENOG502Z7M9">
    <property type="taxonomic scope" value="Bacteria"/>
</dbReference>
<reference evidence="2 3" key="1">
    <citation type="journal article" date="2012" name="J. Bacteriol.">
        <title>Complete Genome Sequence of Flavobacterium indicum GPSTA100-9T, Isolated from Warm Spring Water.</title>
        <authorList>
            <person name="Barbier P."/>
            <person name="Houel A."/>
            <person name="Loux V."/>
            <person name="Poulain J."/>
            <person name="Bernardet J.F."/>
            <person name="Touchon M."/>
            <person name="Duchaud E."/>
        </authorList>
    </citation>
    <scope>NUCLEOTIDE SEQUENCE [LARGE SCALE GENOMIC DNA]</scope>
    <source>
        <strain evidence="3">DSM 17447 / CIP 109464 / GPTSA100-9</strain>
    </source>
</reference>
<dbReference type="AlphaFoldDB" id="H8XV83"/>
<reference evidence="3" key="2">
    <citation type="submission" date="2012-03" db="EMBL/GenBank/DDBJ databases">
        <title>Complete genome sequence of Flavobacterium indicum GPTSA100-9T, isolated from warm spring water.</title>
        <authorList>
            <person name="Barbier P."/>
            <person name="Houel A."/>
            <person name="Loux V."/>
            <person name="Poulain J."/>
            <person name="Bernardet J.-F."/>
            <person name="Touchon M."/>
            <person name="Duchaud E."/>
        </authorList>
    </citation>
    <scope>NUCLEOTIDE SEQUENCE [LARGE SCALE GENOMIC DNA]</scope>
    <source>
        <strain evidence="3">DSM 17447 / CIP 109464 / GPTSA100-9</strain>
    </source>
</reference>
<dbReference type="GO" id="GO:0043022">
    <property type="term" value="F:ribosome binding"/>
    <property type="evidence" value="ECO:0007669"/>
    <property type="project" value="InterPro"/>
</dbReference>
<evidence type="ECO:0000313" key="2">
    <source>
        <dbReference type="EMBL" id="CCG53053.1"/>
    </source>
</evidence>
<feature type="domain" description="Letm1 RBD" evidence="1">
    <location>
        <begin position="342"/>
        <end position="394"/>
    </location>
</feature>
<proteinExistence type="predicted"/>
<dbReference type="Proteomes" id="UP000007599">
    <property type="component" value="Chromosome I"/>
</dbReference>
<keyword evidence="3" id="KW-1185">Reference proteome</keyword>
<gene>
    <name evidence="2" type="ordered locus">KQS_05435</name>
</gene>
<dbReference type="InterPro" id="IPR033122">
    <property type="entry name" value="LETM1-like_RBD"/>
</dbReference>
<accession>H8XV83</accession>
<dbReference type="RefSeq" id="WP_014388180.1">
    <property type="nucleotide sequence ID" value="NC_017025.1"/>
</dbReference>
<evidence type="ECO:0000313" key="3">
    <source>
        <dbReference type="Proteomes" id="UP000007599"/>
    </source>
</evidence>
<evidence type="ECO:0000259" key="1">
    <source>
        <dbReference type="Pfam" id="PF07766"/>
    </source>
</evidence>
<organism evidence="2 3">
    <name type="scientific">Flavobacterium indicum (strain DSM 17447 / CIP 109464 / GPTSA100-9)</name>
    <dbReference type="NCBI Taxonomy" id="1094466"/>
    <lineage>
        <taxon>Bacteria</taxon>
        <taxon>Pseudomonadati</taxon>
        <taxon>Bacteroidota</taxon>
        <taxon>Flavobacteriia</taxon>
        <taxon>Flavobacteriales</taxon>
        <taxon>Flavobacteriaceae</taxon>
        <taxon>Flavobacterium</taxon>
    </lineage>
</organism>
<sequence>MEINPSTFGWIEKFNNQYSESITDYETDFAFYQACQRSGLIYGYVVSYHLDSKINDAQWDEEEKTKVAFFTTLYSMFRLRNKNSDCNLFVEEVLAFYNSISKAKFSFINKLLPESTSAQKLEALINERIQTNINIVSKNFTHLVTNAMLFVDVLAFDFYLRNGIIDLKFFKNVEQKCMSLITLALHIKSNRTEYDELLLKLFENSLRYSKLSNEVDDQFLLHLAQEDLDELQKLYLLDITEMALWSDGVKTDFEIEFTTEIISILKLNKSIQNTGLEIDKFIEKYRINIPYFNSKHPVKHLYTNAQDTISKLIFRNKKRLVKELSESKELVKLLSKSTTSELSTEEKKKVKKQLLDICKSVPSLTIFLLPGGGLLLPLLIKFIPQLLPSAFNENLED</sequence>
<dbReference type="EMBL" id="HE774682">
    <property type="protein sequence ID" value="CCG53053.1"/>
    <property type="molecule type" value="Genomic_DNA"/>
</dbReference>
<name>H8XV83_FLAIG</name>
<dbReference type="HOGENOM" id="CLU_693915_0_0_10"/>
<dbReference type="KEGG" id="fin:KQS_05435"/>
<dbReference type="NCBIfam" id="NF040639">
    <property type="entry name" value="LETM1_rel_film"/>
    <property type="match status" value="1"/>
</dbReference>
<dbReference type="Pfam" id="PF07766">
    <property type="entry name" value="LETM1_RBD"/>
    <property type="match status" value="1"/>
</dbReference>
<dbReference type="OrthoDB" id="1421172at2"/>
<dbReference type="PATRIC" id="fig|1094466.5.peg.1067"/>
<protein>
    <recommendedName>
        <fullName evidence="1">Letm1 RBD domain-containing protein</fullName>
    </recommendedName>
</protein>